<evidence type="ECO:0000313" key="10">
    <source>
        <dbReference type="EMBL" id="KAK8052410.1"/>
    </source>
</evidence>
<name>A0ABR1U0I3_9PEZI</name>
<feature type="domain" description="Enoyl reductase (ER)" evidence="9">
    <location>
        <begin position="23"/>
        <end position="358"/>
    </location>
</feature>
<dbReference type="SUPFAM" id="SSF51735">
    <property type="entry name" value="NAD(P)-binding Rossmann-fold domains"/>
    <property type="match status" value="1"/>
</dbReference>
<comment type="similarity">
    <text evidence="3 8">Belongs to the zinc-containing alcohol dehydrogenase family.</text>
</comment>
<dbReference type="InterPro" id="IPR013154">
    <property type="entry name" value="ADH-like_N"/>
</dbReference>
<evidence type="ECO:0000256" key="4">
    <source>
        <dbReference type="ARBA" id="ARBA00022723"/>
    </source>
</evidence>
<dbReference type="InterPro" id="IPR002328">
    <property type="entry name" value="ADH_Zn_CS"/>
</dbReference>
<dbReference type="Gene3D" id="3.40.50.720">
    <property type="entry name" value="NAD(P)-binding Rossmann-like Domain"/>
    <property type="match status" value="1"/>
</dbReference>
<evidence type="ECO:0000313" key="11">
    <source>
        <dbReference type="Proteomes" id="UP001444661"/>
    </source>
</evidence>
<protein>
    <submittedName>
        <fullName evidence="10">Sorbitol dehydrogenase</fullName>
    </submittedName>
</protein>
<dbReference type="SMART" id="SM00829">
    <property type="entry name" value="PKS_ER"/>
    <property type="match status" value="1"/>
</dbReference>
<evidence type="ECO:0000259" key="9">
    <source>
        <dbReference type="SMART" id="SM00829"/>
    </source>
</evidence>
<dbReference type="PANTHER" id="PTHR43161">
    <property type="entry name" value="SORBITOL DEHYDROGENASE"/>
    <property type="match status" value="1"/>
</dbReference>
<gene>
    <name evidence="10" type="ORF">PG993_003795</name>
</gene>
<dbReference type="InterPro" id="IPR011032">
    <property type="entry name" value="GroES-like_sf"/>
</dbReference>
<reference evidence="10 11" key="1">
    <citation type="submission" date="2023-01" db="EMBL/GenBank/DDBJ databases">
        <title>Analysis of 21 Apiospora genomes using comparative genomics revels a genus with tremendous synthesis potential of carbohydrate active enzymes and secondary metabolites.</title>
        <authorList>
            <person name="Sorensen T."/>
        </authorList>
    </citation>
    <scope>NUCLEOTIDE SEQUENCE [LARGE SCALE GENOMIC DNA]</scope>
    <source>
        <strain evidence="10 11">CBS 33761</strain>
    </source>
</reference>
<evidence type="ECO:0000256" key="3">
    <source>
        <dbReference type="ARBA" id="ARBA00008072"/>
    </source>
</evidence>
<dbReference type="InterPro" id="IPR020843">
    <property type="entry name" value="ER"/>
</dbReference>
<accession>A0ABR1U0I3</accession>
<dbReference type="PROSITE" id="PS00059">
    <property type="entry name" value="ADH_ZINC"/>
    <property type="match status" value="1"/>
</dbReference>
<dbReference type="InterPro" id="IPR013149">
    <property type="entry name" value="ADH-like_C"/>
</dbReference>
<comment type="caution">
    <text evidence="10">The sequence shown here is derived from an EMBL/GenBank/DDBJ whole genome shotgun (WGS) entry which is preliminary data.</text>
</comment>
<dbReference type="SUPFAM" id="SSF50129">
    <property type="entry name" value="GroES-like"/>
    <property type="match status" value="1"/>
</dbReference>
<keyword evidence="7" id="KW-0520">NAD</keyword>
<dbReference type="PANTHER" id="PTHR43161:SF4">
    <property type="entry name" value="D-XYLULOSE REDUCTASE"/>
    <property type="match status" value="1"/>
</dbReference>
<dbReference type="Gene3D" id="3.90.180.10">
    <property type="entry name" value="Medium-chain alcohol dehydrogenases, catalytic domain"/>
    <property type="match status" value="1"/>
</dbReference>
<evidence type="ECO:0000256" key="2">
    <source>
        <dbReference type="ARBA" id="ARBA00004921"/>
    </source>
</evidence>
<keyword evidence="11" id="KW-1185">Reference proteome</keyword>
<dbReference type="Pfam" id="PF08240">
    <property type="entry name" value="ADH_N"/>
    <property type="match status" value="1"/>
</dbReference>
<evidence type="ECO:0000256" key="5">
    <source>
        <dbReference type="ARBA" id="ARBA00022833"/>
    </source>
</evidence>
<proteinExistence type="inferred from homology"/>
<evidence type="ECO:0000256" key="7">
    <source>
        <dbReference type="ARBA" id="ARBA00023027"/>
    </source>
</evidence>
<dbReference type="InterPro" id="IPR036291">
    <property type="entry name" value="NAD(P)-bd_dom_sf"/>
</dbReference>
<comment type="cofactor">
    <cofactor evidence="1 8">
        <name>Zn(2+)</name>
        <dbReference type="ChEBI" id="CHEBI:29105"/>
    </cofactor>
</comment>
<keyword evidence="4 8" id="KW-0479">Metal-binding</keyword>
<organism evidence="10 11">
    <name type="scientific">Apiospora rasikravindrae</name>
    <dbReference type="NCBI Taxonomy" id="990691"/>
    <lineage>
        <taxon>Eukaryota</taxon>
        <taxon>Fungi</taxon>
        <taxon>Dikarya</taxon>
        <taxon>Ascomycota</taxon>
        <taxon>Pezizomycotina</taxon>
        <taxon>Sordariomycetes</taxon>
        <taxon>Xylariomycetidae</taxon>
        <taxon>Amphisphaeriales</taxon>
        <taxon>Apiosporaceae</taxon>
        <taxon>Apiospora</taxon>
    </lineage>
</organism>
<comment type="pathway">
    <text evidence="2">Carbohydrate degradation.</text>
</comment>
<keyword evidence="6" id="KW-0560">Oxidoreductase</keyword>
<dbReference type="InterPro" id="IPR045306">
    <property type="entry name" value="SDH-like"/>
</dbReference>
<dbReference type="Proteomes" id="UP001444661">
    <property type="component" value="Unassembled WGS sequence"/>
</dbReference>
<sequence>MASPNITHHAIKTSHPNPSLQVTADHQIKMVEAPVEAPGPGDVLLHIKATGICGSDIHFWKTGRIGSLVVEGDCILGHEAAGIVLKCGEGVTDLKVGDRVAVEPGVPCEKCFLCREGRYNLCDDVQFAGVYPYHGTVQRYKVHPAKWLYKIPDNVSYAEAALLEPLSVVLHGIKTGGLSLGRPALICGAGPIGLLALAAARASGAHPIVITDLEPKRLAFAREYVPSCITYQVNRELSSEDNAVAVRKLFGDDEYSAPPTVLECTGVESSVVLASFAVRRGGVVCVIGVGKSVMNNLPFMHISLAEVDLRFINRYRDTWPAGLACLGGGILDVKKLVSHVFPLEKAMEAMETCSDLRNGSIKVQIVDEVTATIV</sequence>
<evidence type="ECO:0000256" key="6">
    <source>
        <dbReference type="ARBA" id="ARBA00023002"/>
    </source>
</evidence>
<dbReference type="Pfam" id="PF00107">
    <property type="entry name" value="ADH_zinc_N"/>
    <property type="match status" value="1"/>
</dbReference>
<dbReference type="EMBL" id="JAQQWK010000002">
    <property type="protein sequence ID" value="KAK8052410.1"/>
    <property type="molecule type" value="Genomic_DNA"/>
</dbReference>
<evidence type="ECO:0000256" key="1">
    <source>
        <dbReference type="ARBA" id="ARBA00001947"/>
    </source>
</evidence>
<dbReference type="CDD" id="cd05285">
    <property type="entry name" value="sorbitol_DH"/>
    <property type="match status" value="1"/>
</dbReference>
<keyword evidence="5 8" id="KW-0862">Zinc</keyword>
<evidence type="ECO:0000256" key="8">
    <source>
        <dbReference type="RuleBase" id="RU361277"/>
    </source>
</evidence>